<organism evidence="6 7">
    <name type="scientific">Sinocyclocheilus grahami</name>
    <name type="common">Dianchi golden-line fish</name>
    <name type="synonym">Barbus grahami</name>
    <dbReference type="NCBI Taxonomy" id="75366"/>
    <lineage>
        <taxon>Eukaryota</taxon>
        <taxon>Metazoa</taxon>
        <taxon>Chordata</taxon>
        <taxon>Craniata</taxon>
        <taxon>Vertebrata</taxon>
        <taxon>Euteleostomi</taxon>
        <taxon>Actinopterygii</taxon>
        <taxon>Neopterygii</taxon>
        <taxon>Teleostei</taxon>
        <taxon>Ostariophysi</taxon>
        <taxon>Cypriniformes</taxon>
        <taxon>Cyprinidae</taxon>
        <taxon>Cyprininae</taxon>
        <taxon>Sinocyclocheilus</taxon>
    </lineage>
</organism>
<sequence length="274" mass="31892">MNLNNFVVLPSKPKSMKLNVRNLRELRMETVQLDQHAKEMERRLEELRQHMNQEKEEREVLKDEPVPAVQEQLIAERAAKVHGTNRKLNLKGKVCGQCEVQLAGLMCAECREDYCVGCFVRFHQKGALKHHRMVPVQVRRCSDNFRPSHTHTHTPTHARISARHTLPDSVLFVNDGVDVEDEEAGEEEDSSLLRGGFDEEESARSFQEALKEWRERGQRPVSVMETQTEKGSQPLIYVEFKEDTLSYMEKLLMKKHRRLVLDTSHFITEQTHIE</sequence>
<evidence type="ECO:0000259" key="5">
    <source>
        <dbReference type="PROSITE" id="PS50119"/>
    </source>
</evidence>
<evidence type="ECO:0000313" key="7">
    <source>
        <dbReference type="Proteomes" id="UP000472262"/>
    </source>
</evidence>
<dbReference type="OMA" id="KKHRRYF"/>
<dbReference type="InterPro" id="IPR037688">
    <property type="entry name" value="ZBBX"/>
</dbReference>
<keyword evidence="4" id="KW-0175">Coiled coil</keyword>
<dbReference type="PROSITE" id="PS50119">
    <property type="entry name" value="ZF_BBOX"/>
    <property type="match status" value="1"/>
</dbReference>
<accession>A0A672PKR6</accession>
<dbReference type="GO" id="GO:0008270">
    <property type="term" value="F:zinc ion binding"/>
    <property type="evidence" value="ECO:0007669"/>
    <property type="project" value="UniProtKB-KW"/>
</dbReference>
<dbReference type="Ensembl" id="ENSSGRT00000068619.1">
    <property type="protein sequence ID" value="ENSSGRP00000064352.1"/>
    <property type="gene ID" value="ENSSGRG00000033177.1"/>
</dbReference>
<keyword evidence="7" id="KW-1185">Reference proteome</keyword>
<feature type="coiled-coil region" evidence="4">
    <location>
        <begin position="23"/>
        <end position="64"/>
    </location>
</feature>
<evidence type="ECO:0000256" key="2">
    <source>
        <dbReference type="ARBA" id="ARBA00022833"/>
    </source>
</evidence>
<name>A0A672PKR6_SINGR</name>
<dbReference type="AlphaFoldDB" id="A0A672PKR6"/>
<keyword evidence="1 3" id="KW-0479">Metal-binding</keyword>
<keyword evidence="2" id="KW-0862">Zinc</keyword>
<dbReference type="PANTHER" id="PTHR28634:SF1">
    <property type="entry name" value="ZINC FINGER B-BOX DOMAIN-CONTAINING PROTEIN 1"/>
    <property type="match status" value="1"/>
</dbReference>
<dbReference type="Proteomes" id="UP000472262">
    <property type="component" value="Unassembled WGS sequence"/>
</dbReference>
<reference evidence="6" key="2">
    <citation type="submission" date="2025-09" db="UniProtKB">
        <authorList>
            <consortium name="Ensembl"/>
        </authorList>
    </citation>
    <scope>IDENTIFICATION</scope>
</reference>
<reference evidence="6" key="1">
    <citation type="submission" date="2025-08" db="UniProtKB">
        <authorList>
            <consortium name="Ensembl"/>
        </authorList>
    </citation>
    <scope>IDENTIFICATION</scope>
</reference>
<keyword evidence="1 3" id="KW-0863">Zinc-finger</keyword>
<evidence type="ECO:0000256" key="4">
    <source>
        <dbReference type="SAM" id="Coils"/>
    </source>
</evidence>
<evidence type="ECO:0000256" key="3">
    <source>
        <dbReference type="PROSITE-ProRule" id="PRU00024"/>
    </source>
</evidence>
<dbReference type="InterPro" id="IPR000315">
    <property type="entry name" value="Znf_B-box"/>
</dbReference>
<feature type="domain" description="B box-type" evidence="5">
    <location>
        <begin position="90"/>
        <end position="136"/>
    </location>
</feature>
<dbReference type="InParanoid" id="A0A672PKR6"/>
<evidence type="ECO:0000256" key="1">
    <source>
        <dbReference type="ARBA" id="ARBA00022771"/>
    </source>
</evidence>
<protein>
    <recommendedName>
        <fullName evidence="5">B box-type domain-containing protein</fullName>
    </recommendedName>
</protein>
<proteinExistence type="predicted"/>
<dbReference type="PANTHER" id="PTHR28634">
    <property type="entry name" value="ZINC FINGER B-BOX DOMAIN-CONTAINING PROTEIN 1"/>
    <property type="match status" value="1"/>
</dbReference>
<evidence type="ECO:0000313" key="6">
    <source>
        <dbReference type="Ensembl" id="ENSSGRP00000064352.1"/>
    </source>
</evidence>
<dbReference type="Pfam" id="PF22586">
    <property type="entry name" value="ANCHR-like_BBOX"/>
    <property type="match status" value="1"/>
</dbReference>